<protein>
    <recommendedName>
        <fullName evidence="3">Rna-directed dna polymerase from mobile element jockey-like</fullName>
    </recommendedName>
</protein>
<reference evidence="1 2" key="1">
    <citation type="submission" date="2017-05" db="EMBL/GenBank/DDBJ databases">
        <title>Genome of assembly of the Bengalese finch, Lonchura striata domestica.</title>
        <authorList>
            <person name="Colquitt B.M."/>
            <person name="Brainard M.S."/>
        </authorList>
    </citation>
    <scope>NUCLEOTIDE SEQUENCE [LARGE SCALE GENOMIC DNA]</scope>
    <source>
        <strain evidence="1">White83orange57</strain>
    </source>
</reference>
<accession>A0A218V9P8</accession>
<gene>
    <name evidence="1" type="ORF">RLOC_00008153</name>
</gene>
<comment type="caution">
    <text evidence="1">The sequence shown here is derived from an EMBL/GenBank/DDBJ whole genome shotgun (WGS) entry which is preliminary data.</text>
</comment>
<evidence type="ECO:0000313" key="1">
    <source>
        <dbReference type="EMBL" id="OWK62795.1"/>
    </source>
</evidence>
<dbReference type="EMBL" id="MUZQ01000022">
    <property type="protein sequence ID" value="OWK62795.1"/>
    <property type="molecule type" value="Genomic_DNA"/>
</dbReference>
<sequence>MGPNGIHPRVMRELADELVKPLSIIYQHSWLTDEVPEDWKLANVTLIHKTSGKEDPGNYRPVILTSVPSKVTCLVDAGKAVHVDHLGFSKAFGTVSHSTLLEKLQPTAGTGALSAGFRTGCMAGPESAALQAGDSVTGKGPGGAGDSQLDMSQQCALVAKKAKGILACVRNGVASRSREVILLLYSALTPELMQHCRWDLTRAEQRGRILSLALPPTLLWMQQDMICCLGYECLCLGHGMSKKYTEGGSMARTLGLNVDSSAEKDLGVLVANKLSMGQQHVLVAKKDSAILGAIRKSTVRRWREVILSLYSGTVLPLSLMFQRKPLDNDLKTYTETTENVDNKFI</sequence>
<organism evidence="1 2">
    <name type="scientific">Lonchura striata</name>
    <name type="common">white-rumped munia</name>
    <dbReference type="NCBI Taxonomy" id="40157"/>
    <lineage>
        <taxon>Eukaryota</taxon>
        <taxon>Metazoa</taxon>
        <taxon>Chordata</taxon>
        <taxon>Craniata</taxon>
        <taxon>Vertebrata</taxon>
        <taxon>Euteleostomi</taxon>
        <taxon>Archelosauria</taxon>
        <taxon>Archosauria</taxon>
        <taxon>Dinosauria</taxon>
        <taxon>Saurischia</taxon>
        <taxon>Theropoda</taxon>
        <taxon>Coelurosauria</taxon>
        <taxon>Aves</taxon>
        <taxon>Neognathae</taxon>
        <taxon>Neoaves</taxon>
        <taxon>Telluraves</taxon>
        <taxon>Australaves</taxon>
        <taxon>Passeriformes</taxon>
        <taxon>Passeroidea</taxon>
        <taxon>Estrildidae</taxon>
        <taxon>Estrildinae</taxon>
        <taxon>Lonchura</taxon>
    </lineage>
</organism>
<evidence type="ECO:0008006" key="3">
    <source>
        <dbReference type="Google" id="ProtNLM"/>
    </source>
</evidence>
<dbReference type="AlphaFoldDB" id="A0A218V9P8"/>
<name>A0A218V9P8_9PASE</name>
<keyword evidence="2" id="KW-1185">Reference proteome</keyword>
<dbReference type="PANTHER" id="PTHR33332">
    <property type="entry name" value="REVERSE TRANSCRIPTASE DOMAIN-CONTAINING PROTEIN"/>
    <property type="match status" value="1"/>
</dbReference>
<proteinExistence type="predicted"/>
<dbReference type="Proteomes" id="UP000197619">
    <property type="component" value="Unassembled WGS sequence"/>
</dbReference>
<evidence type="ECO:0000313" key="2">
    <source>
        <dbReference type="Proteomes" id="UP000197619"/>
    </source>
</evidence>